<keyword evidence="3" id="KW-1185">Reference proteome</keyword>
<evidence type="ECO:0000259" key="1">
    <source>
        <dbReference type="Pfam" id="PF03235"/>
    </source>
</evidence>
<dbReference type="Proteomes" id="UP001056708">
    <property type="component" value="Chromosome"/>
</dbReference>
<dbReference type="PANTHER" id="PTHR39639:SF1">
    <property type="entry name" value="DUF262 DOMAIN-CONTAINING PROTEIN"/>
    <property type="match status" value="1"/>
</dbReference>
<dbReference type="EMBL" id="CP098611">
    <property type="protein sequence ID" value="USR90215.1"/>
    <property type="molecule type" value="Genomic_DNA"/>
</dbReference>
<dbReference type="PANTHER" id="PTHR39639">
    <property type="entry name" value="CHROMOSOME 16, WHOLE GENOME SHOTGUN SEQUENCE"/>
    <property type="match status" value="1"/>
</dbReference>
<proteinExistence type="predicted"/>
<evidence type="ECO:0000313" key="2">
    <source>
        <dbReference type="EMBL" id="USR90215.1"/>
    </source>
</evidence>
<dbReference type="InterPro" id="IPR004919">
    <property type="entry name" value="GmrSD_N"/>
</dbReference>
<dbReference type="Pfam" id="PF03235">
    <property type="entry name" value="GmrSD_N"/>
    <property type="match status" value="1"/>
</dbReference>
<gene>
    <name evidence="2" type="ORF">NEA10_15360</name>
</gene>
<accession>A0ABY5AMH3</accession>
<name>A0ABY5AMH3_9CYAN</name>
<sequence length="375" mass="43254">MTLEQEIRNKSSQVSTNSYSMSVNELVSMYRDGELNIHPEFQRFYRWTVGQKSRFIESLLLGIPIPPIFVSERLDAHWDVIDGLQRLSTILELMGELKNEEGIIQEELCLIETRYLPSLKNRTWSAKQGEQQSLPDSAKIKIKRARLDINIVKQENDEIAKYEIFQRLNTGGSLATDQEVRSCILIMNNREFFLWLQKLCDFTPFKDCLILTDRAIEEAFDLELITRFVVLATCPTSQLNGINELGTFLTDKIVEIANDDSFNQNEVEDVFKKTFDYLSKQFGENSFRKYNHKKETYMGGSLVSLFEIVAVALARVLLNGGDLPNESEFEKAHRDLSQNETLKEFTKSGVRSSTRIPKTINFGQSMLEQWVKSEQ</sequence>
<organism evidence="2 3">
    <name type="scientific">Phormidium yuhuli AB48</name>
    <dbReference type="NCBI Taxonomy" id="2940671"/>
    <lineage>
        <taxon>Bacteria</taxon>
        <taxon>Bacillati</taxon>
        <taxon>Cyanobacteriota</taxon>
        <taxon>Cyanophyceae</taxon>
        <taxon>Oscillatoriophycideae</taxon>
        <taxon>Oscillatoriales</taxon>
        <taxon>Oscillatoriaceae</taxon>
        <taxon>Phormidium</taxon>
        <taxon>Phormidium yuhuli</taxon>
    </lineage>
</organism>
<reference evidence="2" key="1">
    <citation type="submission" date="2022-06" db="EMBL/GenBank/DDBJ databases">
        <title>Genome sequence of Phormidium yuhuli AB48 isolated from an industrial photobioreactor environment.</title>
        <authorList>
            <person name="Qiu Y."/>
            <person name="Noonan A.J.C."/>
            <person name="Dofher K."/>
            <person name="Koch M."/>
            <person name="Kieft B."/>
            <person name="Lin X."/>
            <person name="Ziels R.M."/>
            <person name="Hallam S.J."/>
        </authorList>
    </citation>
    <scope>NUCLEOTIDE SEQUENCE</scope>
    <source>
        <strain evidence="2">AB48</strain>
    </source>
</reference>
<feature type="domain" description="GmrSD restriction endonucleases N-terminal" evidence="1">
    <location>
        <begin position="24"/>
        <end position="185"/>
    </location>
</feature>
<evidence type="ECO:0000313" key="3">
    <source>
        <dbReference type="Proteomes" id="UP001056708"/>
    </source>
</evidence>
<dbReference type="RefSeq" id="WP_252662125.1">
    <property type="nucleotide sequence ID" value="NZ_CP098611.1"/>
</dbReference>
<protein>
    <submittedName>
        <fullName evidence="2">DUF262 domain-containing protein</fullName>
    </submittedName>
</protein>